<dbReference type="InterPro" id="IPR027417">
    <property type="entry name" value="P-loop_NTPase"/>
</dbReference>
<dbReference type="FunFam" id="1.10.220.150:FF:000001">
    <property type="entry name" value="Arf-GAP with GTPase, ANK repeat and PH domain-containing protein 1"/>
    <property type="match status" value="1"/>
</dbReference>
<evidence type="ECO:0000259" key="13">
    <source>
        <dbReference type="PROSITE" id="PS50115"/>
    </source>
</evidence>
<dbReference type="Gene3D" id="3.40.50.300">
    <property type="entry name" value="P-loop containing nucleotide triphosphate hydrolases"/>
    <property type="match status" value="1"/>
</dbReference>
<dbReference type="InterPro" id="IPR001164">
    <property type="entry name" value="ArfGAP_dom"/>
</dbReference>
<dbReference type="SUPFAM" id="SSF50729">
    <property type="entry name" value="PH domain-like"/>
    <property type="match status" value="1"/>
</dbReference>
<proteinExistence type="inferred from homology"/>
<keyword evidence="5 10" id="KW-0863">Zinc-finger</keyword>
<dbReference type="Gene3D" id="1.10.220.150">
    <property type="entry name" value="Arf GTPase activating protein"/>
    <property type="match status" value="1"/>
</dbReference>
<dbReference type="PROSITE" id="PS50088">
    <property type="entry name" value="ANK_REPEAT"/>
    <property type="match status" value="1"/>
</dbReference>
<feature type="repeat" description="ANK" evidence="9">
    <location>
        <begin position="658"/>
        <end position="690"/>
    </location>
</feature>
<dbReference type="Pfam" id="PF12796">
    <property type="entry name" value="Ank_2"/>
    <property type="match status" value="1"/>
</dbReference>
<evidence type="ECO:0000256" key="9">
    <source>
        <dbReference type="PROSITE-ProRule" id="PRU00023"/>
    </source>
</evidence>
<dbReference type="Pfam" id="PF00071">
    <property type="entry name" value="Ras"/>
    <property type="match status" value="1"/>
</dbReference>
<dbReference type="InterPro" id="IPR037278">
    <property type="entry name" value="ARFGAP/RecO"/>
</dbReference>
<evidence type="ECO:0000256" key="7">
    <source>
        <dbReference type="ARBA" id="ARBA00023043"/>
    </source>
</evidence>
<dbReference type="InterPro" id="IPR002110">
    <property type="entry name" value="Ankyrin_rpt"/>
</dbReference>
<dbReference type="SUPFAM" id="SSF52540">
    <property type="entry name" value="P-loop containing nucleoside triphosphate hydrolases"/>
    <property type="match status" value="1"/>
</dbReference>
<dbReference type="InterPro" id="IPR036770">
    <property type="entry name" value="Ankyrin_rpt-contain_sf"/>
</dbReference>
<dbReference type="PANTHER" id="PTHR45819:SF2">
    <property type="entry name" value="ARF-GAP WITH GTPASE, ANK REPEAT AND PH DOMAIN-CONTAINING PROTEIN 3"/>
    <property type="match status" value="1"/>
</dbReference>
<dbReference type="Proteomes" id="UP000694397">
    <property type="component" value="Chromosome 7"/>
</dbReference>
<evidence type="ECO:0000256" key="2">
    <source>
        <dbReference type="ARBA" id="ARBA00022468"/>
    </source>
</evidence>
<dbReference type="AlphaFoldDB" id="A0A8C9WDY7"/>
<dbReference type="PRINTS" id="PR00405">
    <property type="entry name" value="REVINTRACTNG"/>
</dbReference>
<dbReference type="InterPro" id="IPR001806">
    <property type="entry name" value="Small_GTPase"/>
</dbReference>
<gene>
    <name evidence="14" type="primary">AGAP3</name>
    <name evidence="14" type="synonym">agap3</name>
</gene>
<dbReference type="CDD" id="cd08855">
    <property type="entry name" value="ArfGap_AGAP3"/>
    <property type="match status" value="1"/>
</dbReference>
<evidence type="ECO:0000313" key="15">
    <source>
        <dbReference type="Proteomes" id="UP000694397"/>
    </source>
</evidence>
<dbReference type="SMART" id="SM00173">
    <property type="entry name" value="RAS"/>
    <property type="match status" value="1"/>
</dbReference>
<feature type="region of interest" description="Disordered" evidence="11">
    <location>
        <begin position="719"/>
        <end position="753"/>
    </location>
</feature>
<dbReference type="FunFam" id="1.25.40.20:FF:000038">
    <property type="entry name" value="Arf-GAP with GTPase, ANK repeat and PH domain-containing protein 3"/>
    <property type="match status" value="1"/>
</dbReference>
<dbReference type="PROSITE" id="PS50115">
    <property type="entry name" value="ARFGAP"/>
    <property type="match status" value="1"/>
</dbReference>
<reference evidence="14" key="2">
    <citation type="submission" date="2025-08" db="UniProtKB">
        <authorList>
            <consortium name="Ensembl"/>
        </authorList>
    </citation>
    <scope>IDENTIFICATION</scope>
</reference>
<dbReference type="CDD" id="cd04103">
    <property type="entry name" value="Centaurin_gamma"/>
    <property type="match status" value="1"/>
</dbReference>
<evidence type="ECO:0000256" key="1">
    <source>
        <dbReference type="ARBA" id="ARBA00005430"/>
    </source>
</evidence>
<evidence type="ECO:0000256" key="6">
    <source>
        <dbReference type="ARBA" id="ARBA00022833"/>
    </source>
</evidence>
<feature type="compositionally biased region" description="Low complexity" evidence="11">
    <location>
        <begin position="731"/>
        <end position="742"/>
    </location>
</feature>
<dbReference type="Gene3D" id="2.30.29.30">
    <property type="entry name" value="Pleckstrin-homology domain (PH domain)/Phosphotyrosine-binding domain (PTB)"/>
    <property type="match status" value="2"/>
</dbReference>
<keyword evidence="8" id="KW-0342">GTP-binding</keyword>
<organism evidence="14 15">
    <name type="scientific">Scleropages formosus</name>
    <name type="common">Asian bonytongue</name>
    <name type="synonym">Osteoglossum formosum</name>
    <dbReference type="NCBI Taxonomy" id="113540"/>
    <lineage>
        <taxon>Eukaryota</taxon>
        <taxon>Metazoa</taxon>
        <taxon>Chordata</taxon>
        <taxon>Craniata</taxon>
        <taxon>Vertebrata</taxon>
        <taxon>Euteleostomi</taxon>
        <taxon>Actinopterygii</taxon>
        <taxon>Neopterygii</taxon>
        <taxon>Teleostei</taxon>
        <taxon>Osteoglossocephala</taxon>
        <taxon>Osteoglossomorpha</taxon>
        <taxon>Osteoglossiformes</taxon>
        <taxon>Osteoglossidae</taxon>
        <taxon>Scleropages</taxon>
    </lineage>
</organism>
<dbReference type="SMART" id="SM00105">
    <property type="entry name" value="ArfGap"/>
    <property type="match status" value="1"/>
</dbReference>
<keyword evidence="15" id="KW-1185">Reference proteome</keyword>
<reference evidence="14 15" key="1">
    <citation type="submission" date="2019-04" db="EMBL/GenBank/DDBJ databases">
        <authorList>
            <consortium name="Wellcome Sanger Institute Data Sharing"/>
        </authorList>
    </citation>
    <scope>NUCLEOTIDE SEQUENCE [LARGE SCALE GENOMIC DNA]</scope>
</reference>
<dbReference type="InterPro" id="IPR001849">
    <property type="entry name" value="PH_domain"/>
</dbReference>
<keyword evidence="6" id="KW-0862">Zinc</keyword>
<keyword evidence="7 9" id="KW-0040">ANK repeat</keyword>
<feature type="compositionally biased region" description="Low complexity" evidence="11">
    <location>
        <begin position="362"/>
        <end position="373"/>
    </location>
</feature>
<dbReference type="SMART" id="SM00175">
    <property type="entry name" value="RAB"/>
    <property type="match status" value="1"/>
</dbReference>
<keyword evidence="3" id="KW-0479">Metal-binding</keyword>
<feature type="region of interest" description="Disordered" evidence="11">
    <location>
        <begin position="256"/>
        <end position="277"/>
    </location>
</feature>
<evidence type="ECO:0000256" key="3">
    <source>
        <dbReference type="ARBA" id="ARBA00022723"/>
    </source>
</evidence>
<sequence length="753" mass="82454">MRLGKGQDSFVNSQEWTLSRSVPELKVGIVGNLSSGKSALVHRYLTGTYVQEESPEGGRFKKEIVVDGQSYLLLIRDEGGPPELQFAAWVDAVVFVFSLEDEISFQTVYNYFLRLSSYRNTSDVPMVLVGTQDAISATNPRVIDDSRARKLSNDLKRSTYYETCSTYGLNVERVFQDVAQKVVALRKKQQLSIGPCKSLPNSPSHSSVPSASIPSVHINQAANGGGAFSDYSSSVPSTPSISQRDMRIETVAASNTPTPIRKQSKRRSNIFTSRKASEQAKSIDCKTDSIGSGRAIPIKQGILHKRSGKSLNKEWKKKYVTLCDNGVLTYHPSLHDYMQNVHGKEIDLLRTTVKVPGKRPPRAVATVAPTASPKTNGLTKDRSTLHSTSLQSERSVSGLNLGAFGGKPDGLHQRSFSVSSADQWSEAVIVSNFAINCSQQEESFEFIIVSLTGQMWHFEASTYEERELWVQAIESQIFASLQSCESSKNKSRLGSQSDALAIQSIRNVRGNSFCVDCDSPNPDWASLNLGALICIECSGIHRNLGTHLSRVRSLDLDDWPVELSMVMTAIGNAMANSVWEGALDGYTKPGTDSSREEKERWIRAKYEQKLFLVPLPQSDVPLGQQLLRAVVEDDLRLVVLLLAHGSKEEVNETYGDGDGRTALHLSCAMANVVITQLLVWYGVDVKSRDARGQTPLAYARRAGSQECADILLQHGCPNDSGTLAPVPTPSAAHRNPNANNNAQGELSRSASAI</sequence>
<protein>
    <submittedName>
        <fullName evidence="14">ArfGAP with GTPase domain, ankyrin repeat and PH domain 3</fullName>
    </submittedName>
</protein>
<evidence type="ECO:0000256" key="8">
    <source>
        <dbReference type="ARBA" id="ARBA00023134"/>
    </source>
</evidence>
<dbReference type="GO" id="GO:0003924">
    <property type="term" value="F:GTPase activity"/>
    <property type="evidence" value="ECO:0007669"/>
    <property type="project" value="InterPro"/>
</dbReference>
<dbReference type="FunFam" id="3.40.50.300:FF:000178">
    <property type="entry name" value="Arf-GAP with GTPase, ANK repeat and PH domain-containing protein 1"/>
    <property type="match status" value="1"/>
</dbReference>
<dbReference type="PROSITE" id="PS51421">
    <property type="entry name" value="RAS"/>
    <property type="match status" value="1"/>
</dbReference>
<dbReference type="Ensembl" id="ENSSFOT00015077466.1">
    <property type="protein sequence ID" value="ENSSFOP00015073592.1"/>
    <property type="gene ID" value="ENSSFOG00015008908.2"/>
</dbReference>
<evidence type="ECO:0000259" key="12">
    <source>
        <dbReference type="PROSITE" id="PS50003"/>
    </source>
</evidence>
<keyword evidence="4" id="KW-0547">Nucleotide-binding</keyword>
<feature type="compositionally biased region" description="Polar residues" evidence="11">
    <location>
        <begin position="743"/>
        <end position="753"/>
    </location>
</feature>
<evidence type="ECO:0000256" key="11">
    <source>
        <dbReference type="SAM" id="MobiDB-lite"/>
    </source>
</evidence>
<dbReference type="GO" id="GO:0005634">
    <property type="term" value="C:nucleus"/>
    <property type="evidence" value="ECO:0007669"/>
    <property type="project" value="TreeGrafter"/>
</dbReference>
<dbReference type="PROSITE" id="PS50003">
    <property type="entry name" value="PH_DOMAIN"/>
    <property type="match status" value="1"/>
</dbReference>
<dbReference type="InterPro" id="IPR038508">
    <property type="entry name" value="ArfGAP_dom_sf"/>
</dbReference>
<accession>A0A8C9WDY7</accession>
<dbReference type="Gene3D" id="1.25.40.20">
    <property type="entry name" value="Ankyrin repeat-containing domain"/>
    <property type="match status" value="1"/>
</dbReference>
<dbReference type="SUPFAM" id="SSF48403">
    <property type="entry name" value="Ankyrin repeat"/>
    <property type="match status" value="1"/>
</dbReference>
<feature type="region of interest" description="Disordered" evidence="11">
    <location>
        <begin position="358"/>
        <end position="384"/>
    </location>
</feature>
<feature type="domain" description="Arf-GAP" evidence="13">
    <location>
        <begin position="499"/>
        <end position="620"/>
    </location>
</feature>
<name>A0A8C9WDY7_SCLFO</name>
<dbReference type="CDD" id="cd01250">
    <property type="entry name" value="PH_AGAP"/>
    <property type="match status" value="1"/>
</dbReference>
<dbReference type="GO" id="GO:0005525">
    <property type="term" value="F:GTP binding"/>
    <property type="evidence" value="ECO:0007669"/>
    <property type="project" value="UniProtKB-KW"/>
</dbReference>
<evidence type="ECO:0000256" key="10">
    <source>
        <dbReference type="PROSITE-ProRule" id="PRU00288"/>
    </source>
</evidence>
<reference evidence="14" key="3">
    <citation type="submission" date="2025-09" db="UniProtKB">
        <authorList>
            <consortium name="Ensembl"/>
        </authorList>
    </citation>
    <scope>IDENTIFICATION</scope>
</reference>
<evidence type="ECO:0000313" key="14">
    <source>
        <dbReference type="Ensembl" id="ENSSFOP00015073592.1"/>
    </source>
</evidence>
<dbReference type="InterPro" id="IPR051282">
    <property type="entry name" value="Arf-GAP_GTPase_ANK_PH"/>
</dbReference>
<evidence type="ECO:0000256" key="5">
    <source>
        <dbReference type="ARBA" id="ARBA00022771"/>
    </source>
</evidence>
<dbReference type="Pfam" id="PF01412">
    <property type="entry name" value="ArfGap"/>
    <property type="match status" value="1"/>
</dbReference>
<dbReference type="PANTHER" id="PTHR45819">
    <property type="entry name" value="CENTAURIN-GAMMA-1A"/>
    <property type="match status" value="1"/>
</dbReference>
<dbReference type="GO" id="GO:0005096">
    <property type="term" value="F:GTPase activator activity"/>
    <property type="evidence" value="ECO:0007669"/>
    <property type="project" value="UniProtKB-KW"/>
</dbReference>
<dbReference type="PROSITE" id="PS51419">
    <property type="entry name" value="RAB"/>
    <property type="match status" value="1"/>
</dbReference>
<dbReference type="SUPFAM" id="SSF57863">
    <property type="entry name" value="ArfGap/RecO-like zinc finger"/>
    <property type="match status" value="1"/>
</dbReference>
<evidence type="ECO:0000256" key="4">
    <source>
        <dbReference type="ARBA" id="ARBA00022741"/>
    </source>
</evidence>
<dbReference type="PROSITE" id="PS50297">
    <property type="entry name" value="ANK_REP_REGION"/>
    <property type="match status" value="1"/>
</dbReference>
<dbReference type="GO" id="GO:0008270">
    <property type="term" value="F:zinc ion binding"/>
    <property type="evidence" value="ECO:0007669"/>
    <property type="project" value="UniProtKB-KW"/>
</dbReference>
<keyword evidence="2" id="KW-0343">GTPase activation</keyword>
<comment type="similarity">
    <text evidence="1">Belongs to the centaurin gamma-like family.</text>
</comment>
<dbReference type="SMART" id="SM00233">
    <property type="entry name" value="PH"/>
    <property type="match status" value="1"/>
</dbReference>
<dbReference type="SMART" id="SM00248">
    <property type="entry name" value="ANK"/>
    <property type="match status" value="2"/>
</dbReference>
<dbReference type="GeneTree" id="ENSGT00940000159586"/>
<feature type="domain" description="PH" evidence="12">
    <location>
        <begin position="296"/>
        <end position="478"/>
    </location>
</feature>
<dbReference type="InterPro" id="IPR011993">
    <property type="entry name" value="PH-like_dom_sf"/>
</dbReference>